<dbReference type="GO" id="GO:0016887">
    <property type="term" value="F:ATP hydrolysis activity"/>
    <property type="evidence" value="ECO:0007669"/>
    <property type="project" value="InterPro"/>
</dbReference>
<dbReference type="AlphaFoldDB" id="A0A6P3WR83"/>
<dbReference type="PANTHER" id="PTHR10073:SF47">
    <property type="entry name" value="DNA MISMATCH REPAIR PROTEIN MLH3"/>
    <property type="match status" value="1"/>
</dbReference>
<name>A0A6P3WR83_DINQU</name>
<dbReference type="InterPro" id="IPR014721">
    <property type="entry name" value="Ribsml_uS5_D2-typ_fold_subgr"/>
</dbReference>
<dbReference type="PANTHER" id="PTHR10073">
    <property type="entry name" value="DNA MISMATCH REPAIR PROTEIN MLH, PMS, MUTL"/>
    <property type="match status" value="1"/>
</dbReference>
<evidence type="ECO:0000256" key="1">
    <source>
        <dbReference type="ARBA" id="ARBA00006082"/>
    </source>
</evidence>
<evidence type="ECO:0000256" key="2">
    <source>
        <dbReference type="ARBA" id="ARBA00022763"/>
    </source>
</evidence>
<dbReference type="GeneID" id="106741286"/>
<dbReference type="Gene3D" id="3.30.565.10">
    <property type="entry name" value="Histidine kinase-like ATPase, C-terminal domain"/>
    <property type="match status" value="1"/>
</dbReference>
<accession>A0A6P3WR83</accession>
<evidence type="ECO:0000313" key="4">
    <source>
        <dbReference type="RefSeq" id="XP_014468583.1"/>
    </source>
</evidence>
<keyword evidence="2" id="KW-0227">DNA damage</keyword>
<reference evidence="4" key="1">
    <citation type="submission" date="2025-08" db="UniProtKB">
        <authorList>
            <consortium name="RefSeq"/>
        </authorList>
    </citation>
    <scope>IDENTIFICATION</scope>
</reference>
<dbReference type="GO" id="GO:0140664">
    <property type="term" value="F:ATP-dependent DNA damage sensor activity"/>
    <property type="evidence" value="ECO:0007669"/>
    <property type="project" value="InterPro"/>
</dbReference>
<evidence type="ECO:0000313" key="3">
    <source>
        <dbReference type="Proteomes" id="UP000515204"/>
    </source>
</evidence>
<organism evidence="3 4">
    <name type="scientific">Dinoponera quadriceps</name>
    <name type="common">South American ant</name>
    <dbReference type="NCBI Taxonomy" id="609295"/>
    <lineage>
        <taxon>Eukaryota</taxon>
        <taxon>Metazoa</taxon>
        <taxon>Ecdysozoa</taxon>
        <taxon>Arthropoda</taxon>
        <taxon>Hexapoda</taxon>
        <taxon>Insecta</taxon>
        <taxon>Pterygota</taxon>
        <taxon>Neoptera</taxon>
        <taxon>Endopterygota</taxon>
        <taxon>Hymenoptera</taxon>
        <taxon>Apocrita</taxon>
        <taxon>Aculeata</taxon>
        <taxon>Formicoidea</taxon>
        <taxon>Formicidae</taxon>
        <taxon>Ponerinae</taxon>
        <taxon>Ponerini</taxon>
        <taxon>Dinoponera</taxon>
    </lineage>
</organism>
<dbReference type="SUPFAM" id="SSF54211">
    <property type="entry name" value="Ribosomal protein S5 domain 2-like"/>
    <property type="match status" value="1"/>
</dbReference>
<dbReference type="GO" id="GO:0032300">
    <property type="term" value="C:mismatch repair complex"/>
    <property type="evidence" value="ECO:0007669"/>
    <property type="project" value="InterPro"/>
</dbReference>
<dbReference type="InterPro" id="IPR038973">
    <property type="entry name" value="MutL/Mlh/Pms-like"/>
</dbReference>
<dbReference type="KEGG" id="dqu:106741286"/>
<dbReference type="RefSeq" id="XP_014468583.1">
    <property type="nucleotide sequence ID" value="XM_014613097.1"/>
</dbReference>
<dbReference type="Pfam" id="PF13589">
    <property type="entry name" value="HATPase_c_3"/>
    <property type="match status" value="1"/>
</dbReference>
<dbReference type="SUPFAM" id="SSF55874">
    <property type="entry name" value="ATPase domain of HSP90 chaperone/DNA topoisomerase II/histidine kinase"/>
    <property type="match status" value="1"/>
</dbReference>
<dbReference type="Proteomes" id="UP000515204">
    <property type="component" value="Unplaced"/>
</dbReference>
<comment type="similarity">
    <text evidence="1">Belongs to the DNA mismatch repair MutL/HexB family.</text>
</comment>
<dbReference type="InterPro" id="IPR020568">
    <property type="entry name" value="Ribosomal_Su5_D2-typ_SF"/>
</dbReference>
<protein>
    <submittedName>
        <fullName evidence="4">DNA mismatch repair protein Mlh3-like</fullName>
    </submittedName>
</protein>
<proteinExistence type="inferred from homology"/>
<dbReference type="InterPro" id="IPR036890">
    <property type="entry name" value="HATPase_C_sf"/>
</dbReference>
<keyword evidence="3" id="KW-1185">Reference proteome</keyword>
<dbReference type="Gene3D" id="3.30.230.10">
    <property type="match status" value="1"/>
</dbReference>
<gene>
    <name evidence="4" type="primary">LOC106741286</name>
</gene>
<dbReference type="GO" id="GO:0006298">
    <property type="term" value="P:mismatch repair"/>
    <property type="evidence" value="ECO:0007669"/>
    <property type="project" value="InterPro"/>
</dbReference>
<sequence length="343" mass="39038">MASNSELKLETLTKSNVTSFVQCVLELVANSLAAHAAAIAIRIHTEKREIQVIDNGNGIRQDTLESIGECNAKTMNNQQGTYDLSESNNRMLISIRHLSDSFTIASKYRNSMETFMKRIGIFLHVLFKVYKVGCAPTLTQIEQRPSHGTTVSIYGFHGMRENSDVKTICYFIAALAVAELKVSFSIRDEEQRRVALRIAKPHCPIDILRALFGKNLPLNRIWSIRCSAKYNTKYHGYIGLSEKNAMQCIFLNHRLISCSFILKLIIDDFKKCLDVSFRSKFNDKNIFILFFLTLKKHEFTFTTENGKKLLMFHDMQKILNSIKACAFKCTTEGITVCAEILHL</sequence>
<dbReference type="OrthoDB" id="429932at2759"/>